<organism evidence="2">
    <name type="scientific">Manihot esculenta</name>
    <name type="common">Cassava</name>
    <name type="synonym">Jatropha manihot</name>
    <dbReference type="NCBI Taxonomy" id="3983"/>
    <lineage>
        <taxon>Eukaryota</taxon>
        <taxon>Viridiplantae</taxon>
        <taxon>Streptophyta</taxon>
        <taxon>Embryophyta</taxon>
        <taxon>Tracheophyta</taxon>
        <taxon>Spermatophyta</taxon>
        <taxon>Magnoliopsida</taxon>
        <taxon>eudicotyledons</taxon>
        <taxon>Gunneridae</taxon>
        <taxon>Pentapetalae</taxon>
        <taxon>rosids</taxon>
        <taxon>fabids</taxon>
        <taxon>Malpighiales</taxon>
        <taxon>Euphorbiaceae</taxon>
        <taxon>Crotonoideae</taxon>
        <taxon>Manihoteae</taxon>
        <taxon>Manihot</taxon>
    </lineage>
</organism>
<reference evidence="2" key="1">
    <citation type="submission" date="2016-02" db="EMBL/GenBank/DDBJ databases">
        <title>WGS assembly of Manihot esculenta.</title>
        <authorList>
            <person name="Bredeson J.V."/>
            <person name="Prochnik S.E."/>
            <person name="Lyons J.B."/>
            <person name="Schmutz J."/>
            <person name="Grimwood J."/>
            <person name="Vrebalov J."/>
            <person name="Bart R.S."/>
            <person name="Amuge T."/>
            <person name="Ferguson M.E."/>
            <person name="Green R."/>
            <person name="Putnam N."/>
            <person name="Stites J."/>
            <person name="Rounsley S."/>
            <person name="Rokhsar D.S."/>
        </authorList>
    </citation>
    <scope>NUCLEOTIDE SEQUENCE [LARGE SCALE GENOMIC DNA]</scope>
    <source>
        <tissue evidence="2">Leaf</tissue>
    </source>
</reference>
<dbReference type="STRING" id="3983.A0A2C9WNA5"/>
<dbReference type="EMBL" id="CM004387">
    <property type="protein sequence ID" value="OAY61897.1"/>
    <property type="molecule type" value="Genomic_DNA"/>
</dbReference>
<evidence type="ECO:0008006" key="3">
    <source>
        <dbReference type="Google" id="ProtNLM"/>
    </source>
</evidence>
<feature type="chain" id="PRO_5012609740" description="Cotton fiber protein" evidence="1">
    <location>
        <begin position="21"/>
        <end position="189"/>
    </location>
</feature>
<dbReference type="AlphaFoldDB" id="A0A2C9WNA5"/>
<keyword evidence="1" id="KW-0732">Signal</keyword>
<dbReference type="InterPro" id="IPR008480">
    <property type="entry name" value="DUF761_pln"/>
</dbReference>
<protein>
    <recommendedName>
        <fullName evidence="3">Cotton fiber protein</fullName>
    </recommendedName>
</protein>
<name>A0A2C9WNA5_MANES</name>
<dbReference type="Pfam" id="PF05553">
    <property type="entry name" value="DUF761"/>
    <property type="match status" value="1"/>
</dbReference>
<evidence type="ECO:0000313" key="2">
    <source>
        <dbReference type="EMBL" id="OAY61897.1"/>
    </source>
</evidence>
<gene>
    <name evidence="2" type="ORF">MANES_01G225500</name>
</gene>
<proteinExistence type="predicted"/>
<dbReference type="PANTHER" id="PTHR36378">
    <property type="entry name" value="COTTON FIBER PROTEIN"/>
    <property type="match status" value="1"/>
</dbReference>
<dbReference type="PANTHER" id="PTHR36378:SF1">
    <property type="entry name" value="COTTON FIBER PROTEIN"/>
    <property type="match status" value="1"/>
</dbReference>
<feature type="signal peptide" evidence="1">
    <location>
        <begin position="1"/>
        <end position="20"/>
    </location>
</feature>
<accession>A0A2C9WNA5</accession>
<sequence>MEAIISNFFLLAITSIEVNSCSHLDCDGLTKNKKRRRMPLIRLALYILNMHKSRKSKCVPDTDTTAWKKFVASVRPLHLQSHQSPPRVMEAQPVPSPVISFAEHVEIDKQLLSPAYASAGLSPCVMSEYASATNLYELDDLGGSEENDENNGFYDKIGDEMIDIKAEEFIAQFYQQIRLQHEAYRNNGT</sequence>
<evidence type="ECO:0000256" key="1">
    <source>
        <dbReference type="SAM" id="SignalP"/>
    </source>
</evidence>